<comment type="caution">
    <text evidence="1">The sequence shown here is derived from an EMBL/GenBank/DDBJ whole genome shotgun (WGS) entry which is preliminary data.</text>
</comment>
<reference evidence="1" key="1">
    <citation type="submission" date="2024-09" db="EMBL/GenBank/DDBJ databases">
        <title>Black Yeasts Isolated from many extreme environments.</title>
        <authorList>
            <person name="Coleine C."/>
            <person name="Stajich J.E."/>
            <person name="Selbmann L."/>
        </authorList>
    </citation>
    <scope>NUCLEOTIDE SEQUENCE</scope>
    <source>
        <strain evidence="1">CCFEE 5737</strain>
    </source>
</reference>
<name>A0ACC3CW46_9PEZI</name>
<feature type="non-terminal residue" evidence="1">
    <location>
        <position position="56"/>
    </location>
</feature>
<dbReference type="EMBL" id="JAWDJW010010658">
    <property type="protein sequence ID" value="KAK3045435.1"/>
    <property type="molecule type" value="Genomic_DNA"/>
</dbReference>
<evidence type="ECO:0000313" key="1">
    <source>
        <dbReference type="EMBL" id="KAK3045435.1"/>
    </source>
</evidence>
<proteinExistence type="predicted"/>
<accession>A0ACC3CW46</accession>
<sequence length="56" mass="6391">MVPSPLRQTPERRVPAKKALYWIRYRRKPKIRADAVSMAKGGEPQKASAARKVCLQ</sequence>
<dbReference type="Proteomes" id="UP001186974">
    <property type="component" value="Unassembled WGS sequence"/>
</dbReference>
<keyword evidence="2" id="KW-1185">Reference proteome</keyword>
<organism evidence="1 2">
    <name type="scientific">Coniosporium uncinatum</name>
    <dbReference type="NCBI Taxonomy" id="93489"/>
    <lineage>
        <taxon>Eukaryota</taxon>
        <taxon>Fungi</taxon>
        <taxon>Dikarya</taxon>
        <taxon>Ascomycota</taxon>
        <taxon>Pezizomycotina</taxon>
        <taxon>Dothideomycetes</taxon>
        <taxon>Dothideomycetes incertae sedis</taxon>
        <taxon>Coniosporium</taxon>
    </lineage>
</organism>
<gene>
    <name evidence="1" type="ORF">LTS18_013818</name>
</gene>
<evidence type="ECO:0000313" key="2">
    <source>
        <dbReference type="Proteomes" id="UP001186974"/>
    </source>
</evidence>
<protein>
    <submittedName>
        <fullName evidence="1">Uncharacterized protein</fullName>
    </submittedName>
</protein>